<accession>A0A2P5ASY0</accession>
<evidence type="ECO:0000313" key="1">
    <source>
        <dbReference type="EMBL" id="PON39654.1"/>
    </source>
</evidence>
<feature type="non-terminal residue" evidence="1">
    <location>
        <position position="57"/>
    </location>
</feature>
<name>A0A2P5ASY0_PARAD</name>
<comment type="caution">
    <text evidence="1">The sequence shown here is derived from an EMBL/GenBank/DDBJ whole genome shotgun (WGS) entry which is preliminary data.</text>
</comment>
<organism evidence="1 2">
    <name type="scientific">Parasponia andersonii</name>
    <name type="common">Sponia andersonii</name>
    <dbReference type="NCBI Taxonomy" id="3476"/>
    <lineage>
        <taxon>Eukaryota</taxon>
        <taxon>Viridiplantae</taxon>
        <taxon>Streptophyta</taxon>
        <taxon>Embryophyta</taxon>
        <taxon>Tracheophyta</taxon>
        <taxon>Spermatophyta</taxon>
        <taxon>Magnoliopsida</taxon>
        <taxon>eudicotyledons</taxon>
        <taxon>Gunneridae</taxon>
        <taxon>Pentapetalae</taxon>
        <taxon>rosids</taxon>
        <taxon>fabids</taxon>
        <taxon>Rosales</taxon>
        <taxon>Cannabaceae</taxon>
        <taxon>Parasponia</taxon>
    </lineage>
</organism>
<dbReference type="EMBL" id="JXTB01000459">
    <property type="protein sequence ID" value="PON39654.1"/>
    <property type="molecule type" value="Genomic_DNA"/>
</dbReference>
<dbReference type="OrthoDB" id="10334186at2759"/>
<sequence length="57" mass="6916">MNTMITNSKTQNLICISELTFRIDVARHEIEFFECYDRKKRKLAFSVDRLEFLIYHS</sequence>
<keyword evidence="2" id="KW-1185">Reference proteome</keyword>
<proteinExistence type="predicted"/>
<evidence type="ECO:0000313" key="2">
    <source>
        <dbReference type="Proteomes" id="UP000237105"/>
    </source>
</evidence>
<gene>
    <name evidence="1" type="ORF">PanWU01x14_303540</name>
</gene>
<protein>
    <submittedName>
        <fullName evidence="1">Uncharacterized protein</fullName>
    </submittedName>
</protein>
<dbReference type="AlphaFoldDB" id="A0A2P5ASY0"/>
<dbReference type="Proteomes" id="UP000237105">
    <property type="component" value="Unassembled WGS sequence"/>
</dbReference>
<reference evidence="2" key="1">
    <citation type="submission" date="2016-06" db="EMBL/GenBank/DDBJ databases">
        <title>Parallel loss of symbiosis genes in relatives of nitrogen-fixing non-legume Parasponia.</title>
        <authorList>
            <person name="Van Velzen R."/>
            <person name="Holmer R."/>
            <person name="Bu F."/>
            <person name="Rutten L."/>
            <person name="Van Zeijl A."/>
            <person name="Liu W."/>
            <person name="Santuari L."/>
            <person name="Cao Q."/>
            <person name="Sharma T."/>
            <person name="Shen D."/>
            <person name="Roswanjaya Y."/>
            <person name="Wardhani T."/>
            <person name="Kalhor M.S."/>
            <person name="Jansen J."/>
            <person name="Van den Hoogen J."/>
            <person name="Gungor B."/>
            <person name="Hartog M."/>
            <person name="Hontelez J."/>
            <person name="Verver J."/>
            <person name="Yang W.-C."/>
            <person name="Schijlen E."/>
            <person name="Repin R."/>
            <person name="Schilthuizen M."/>
            <person name="Schranz E."/>
            <person name="Heidstra R."/>
            <person name="Miyata K."/>
            <person name="Fedorova E."/>
            <person name="Kohlen W."/>
            <person name="Bisseling T."/>
            <person name="Smit S."/>
            <person name="Geurts R."/>
        </authorList>
    </citation>
    <scope>NUCLEOTIDE SEQUENCE [LARGE SCALE GENOMIC DNA]</scope>
    <source>
        <strain evidence="2">cv. WU1-14</strain>
    </source>
</reference>